<dbReference type="SMART" id="SM01313">
    <property type="entry name" value="Sec3-PIP2_bind"/>
    <property type="match status" value="1"/>
</dbReference>
<dbReference type="PANTHER" id="PTHR16092">
    <property type="entry name" value="SEC3/SYNTAXIN-RELATED"/>
    <property type="match status" value="1"/>
</dbReference>
<evidence type="ECO:0000256" key="1">
    <source>
        <dbReference type="SAM" id="Coils"/>
    </source>
</evidence>
<dbReference type="InterPro" id="IPR028258">
    <property type="entry name" value="Sec3-PIP2_bind"/>
</dbReference>
<accession>A0A5S6QN64</accession>
<reference evidence="4" key="1">
    <citation type="submission" date="2019-12" db="UniProtKB">
        <authorList>
            <consortium name="WormBaseParasite"/>
        </authorList>
    </citation>
    <scope>IDENTIFICATION</scope>
</reference>
<keyword evidence="3" id="KW-1185">Reference proteome</keyword>
<feature type="coiled-coil region" evidence="1">
    <location>
        <begin position="132"/>
        <end position="159"/>
    </location>
</feature>
<dbReference type="PANTHER" id="PTHR16092:SF14">
    <property type="entry name" value="EXOCYST COMPLEX COMPONENT 1 ISOFORM X1"/>
    <property type="match status" value="1"/>
</dbReference>
<dbReference type="Proteomes" id="UP000046395">
    <property type="component" value="Unassembled WGS sequence"/>
</dbReference>
<dbReference type="Gene3D" id="2.30.29.90">
    <property type="match status" value="1"/>
</dbReference>
<organism evidence="3 4">
    <name type="scientific">Trichuris muris</name>
    <name type="common">Mouse whipworm</name>
    <dbReference type="NCBI Taxonomy" id="70415"/>
    <lineage>
        <taxon>Eukaryota</taxon>
        <taxon>Metazoa</taxon>
        <taxon>Ecdysozoa</taxon>
        <taxon>Nematoda</taxon>
        <taxon>Enoplea</taxon>
        <taxon>Dorylaimia</taxon>
        <taxon>Trichinellida</taxon>
        <taxon>Trichuridae</taxon>
        <taxon>Trichuris</taxon>
    </lineage>
</organism>
<dbReference type="Pfam" id="PF15277">
    <property type="entry name" value="Sec3-PIP2_bind"/>
    <property type="match status" value="1"/>
</dbReference>
<evidence type="ECO:0000313" key="4">
    <source>
        <dbReference type="WBParaSite" id="TMUE_2000008796.1"/>
    </source>
</evidence>
<dbReference type="STRING" id="70415.A0A5S6QN64"/>
<dbReference type="GO" id="GO:0000145">
    <property type="term" value="C:exocyst"/>
    <property type="evidence" value="ECO:0007669"/>
    <property type="project" value="InterPro"/>
</dbReference>
<keyword evidence="1" id="KW-0175">Coiled coil</keyword>
<dbReference type="GO" id="GO:0006887">
    <property type="term" value="P:exocytosis"/>
    <property type="evidence" value="ECO:0007669"/>
    <property type="project" value="InterPro"/>
</dbReference>
<name>A0A5S6QN64_TRIMR</name>
<protein>
    <submittedName>
        <fullName evidence="4">Sec3-PIP2_bind domain-containing protein</fullName>
    </submittedName>
</protein>
<dbReference type="Pfam" id="PF09763">
    <property type="entry name" value="Sec3_CC"/>
    <property type="match status" value="1"/>
</dbReference>
<dbReference type="GO" id="GO:0005546">
    <property type="term" value="F:phosphatidylinositol-4,5-bisphosphate binding"/>
    <property type="evidence" value="ECO:0007669"/>
    <property type="project" value="TreeGrafter"/>
</dbReference>
<dbReference type="AlphaFoldDB" id="A0A5S6QN64"/>
<evidence type="ECO:0000259" key="2">
    <source>
        <dbReference type="SMART" id="SM01313"/>
    </source>
</evidence>
<feature type="domain" description="Exocyst complex component Sec3 PIP2-binding N-terminal" evidence="2">
    <location>
        <begin position="2"/>
        <end position="82"/>
    </location>
</feature>
<dbReference type="GO" id="GO:0006893">
    <property type="term" value="P:Golgi to plasma membrane transport"/>
    <property type="evidence" value="ECO:0007669"/>
    <property type="project" value="TreeGrafter"/>
</dbReference>
<dbReference type="InterPro" id="IPR019160">
    <property type="entry name" value="Sec3_CC"/>
</dbReference>
<evidence type="ECO:0000313" key="3">
    <source>
        <dbReference type="Proteomes" id="UP000046395"/>
    </source>
</evidence>
<sequence>MVSYFHPVTPRLHEVFLNEKSQRFALFHSWLLSEVRVVDGINPRKAMADLEITIDSVYRWEVCKVSEKESFIRQLWKVCHRYLLSQRPEFVNISIPVDEIESGRLKENSSLAATSSNIDSLAILDKTNMQTIVGSERQIAELLNHIDQLLTESNKVENVLDTYDQILAHVKHGVEMMEVKAVLLGVCSNNRQRLTVELRDFLVALMSCDFADWLSVFTGARSGNVDDDVVPAKLKRLSRKTAHSARARHVLVPAVFDHT</sequence>
<dbReference type="WBParaSite" id="TMUE_2000008796.1">
    <property type="protein sequence ID" value="TMUE_2000008796.1"/>
    <property type="gene ID" value="WBGene00300411"/>
</dbReference>
<dbReference type="GO" id="GO:0005886">
    <property type="term" value="C:plasma membrane"/>
    <property type="evidence" value="ECO:0007669"/>
    <property type="project" value="TreeGrafter"/>
</dbReference>
<proteinExistence type="predicted"/>